<dbReference type="InterPro" id="IPR052370">
    <property type="entry name" value="Meta-cleavage_hydrolase"/>
</dbReference>
<dbReference type="InterPro" id="IPR000073">
    <property type="entry name" value="AB_hydrolase_1"/>
</dbReference>
<dbReference type="Gene3D" id="3.40.50.1820">
    <property type="entry name" value="alpha/beta hydrolase"/>
    <property type="match status" value="1"/>
</dbReference>
<dbReference type="PANTHER" id="PTHR43139:SF52">
    <property type="entry name" value="SI:DKEY-122A22.2"/>
    <property type="match status" value="1"/>
</dbReference>
<gene>
    <name evidence="2" type="ORF">H109_02415</name>
</gene>
<dbReference type="OMA" id="REAVCWV"/>
<dbReference type="GO" id="GO:0005783">
    <property type="term" value="C:endoplasmic reticulum"/>
    <property type="evidence" value="ECO:0007669"/>
    <property type="project" value="TreeGrafter"/>
</dbReference>
<dbReference type="STRING" id="1215338.A0A059JD23"/>
<name>A0A059JD23_TRIIM</name>
<evidence type="ECO:0000313" key="2">
    <source>
        <dbReference type="EMBL" id="KDB25786.1"/>
    </source>
</evidence>
<dbReference type="Pfam" id="PF12697">
    <property type="entry name" value="Abhydrolase_6"/>
    <property type="match status" value="1"/>
</dbReference>
<dbReference type="OrthoDB" id="294702at2759"/>
<evidence type="ECO:0000259" key="1">
    <source>
        <dbReference type="Pfam" id="PF12697"/>
    </source>
</evidence>
<dbReference type="Proteomes" id="UP000024533">
    <property type="component" value="Unassembled WGS sequence"/>
</dbReference>
<dbReference type="AlphaFoldDB" id="A0A059JD23"/>
<accession>A0A059JD23</accession>
<comment type="caution">
    <text evidence="2">The sequence shown here is derived from an EMBL/GenBank/DDBJ whole genome shotgun (WGS) entry which is preliminary data.</text>
</comment>
<dbReference type="SUPFAM" id="SSF53474">
    <property type="entry name" value="alpha/beta-Hydrolases"/>
    <property type="match status" value="1"/>
</dbReference>
<keyword evidence="3" id="KW-1185">Reference proteome</keyword>
<dbReference type="HOGENOM" id="CLU_020336_9_1_1"/>
<organism evidence="2 3">
    <name type="scientific">Trichophyton interdigitale (strain MR816)</name>
    <dbReference type="NCBI Taxonomy" id="1215338"/>
    <lineage>
        <taxon>Eukaryota</taxon>
        <taxon>Fungi</taxon>
        <taxon>Dikarya</taxon>
        <taxon>Ascomycota</taxon>
        <taxon>Pezizomycotina</taxon>
        <taxon>Eurotiomycetes</taxon>
        <taxon>Eurotiomycetidae</taxon>
        <taxon>Onygenales</taxon>
        <taxon>Arthrodermataceae</taxon>
        <taxon>Trichophyton</taxon>
    </lineage>
</organism>
<proteinExistence type="predicted"/>
<reference evidence="2 3" key="1">
    <citation type="submission" date="2014-02" db="EMBL/GenBank/DDBJ databases">
        <title>The Genome Sequence of Trichophyton interdigitale MR816.</title>
        <authorList>
            <consortium name="The Broad Institute Genomics Platform"/>
            <person name="Cuomo C.A."/>
            <person name="White T.C."/>
            <person name="Graser Y."/>
            <person name="Martinez-Rossi N."/>
            <person name="Heitman J."/>
            <person name="Young S.K."/>
            <person name="Zeng Q."/>
            <person name="Gargeya S."/>
            <person name="Abouelleil A."/>
            <person name="Alvarado L."/>
            <person name="Chapman S.B."/>
            <person name="Gainer-Dewar J."/>
            <person name="Goldberg J."/>
            <person name="Griggs A."/>
            <person name="Gujja S."/>
            <person name="Hansen M."/>
            <person name="Howarth C."/>
            <person name="Imamovic A."/>
            <person name="Larimer J."/>
            <person name="Martinez D."/>
            <person name="Murphy C."/>
            <person name="Pearson M.D."/>
            <person name="Persinoti G."/>
            <person name="Poon T."/>
            <person name="Priest M."/>
            <person name="Roberts A.D."/>
            <person name="Saif S."/>
            <person name="Shea T.D."/>
            <person name="Sykes S.N."/>
            <person name="Wortman J."/>
            <person name="Nusbaum C."/>
            <person name="Birren B."/>
        </authorList>
    </citation>
    <scope>NUCLEOTIDE SEQUENCE [LARGE SCALE GENOMIC DNA]</scope>
    <source>
        <strain evidence="2 3">MR816</strain>
    </source>
</reference>
<protein>
    <recommendedName>
        <fullName evidence="1">AB hydrolase-1 domain-containing protein</fullName>
    </recommendedName>
</protein>
<dbReference type="PANTHER" id="PTHR43139">
    <property type="entry name" value="SI:DKEY-122A22.2"/>
    <property type="match status" value="1"/>
</dbReference>
<sequence>MAASSMISVGTHRLFISISGAPRSARDPIAVIITGAGDVSSSHVVVERLVAPFCGIALYDRSGLGRSEDGPQRHTATVAATELHTLLDRAGVHPPLILVGHSYGGIVAREYLHLYPNDVAGMVLSDAATERTTQYFTIPDPNIEAVLGSLKYSQVTGLRDDSVLTRDEWRTRAADIARGGVAAQAEAAASIEICETLGQKEQYRRCAMGAKPLSVIRCNSARDYERIYEKGVDVGNGTEGQQRKFRELLDRWDDIDRLLKEEQLQLSSRSRLRHVPDCGHNIHLIRPDIIAQEIQWVKGMMIIGESQL</sequence>
<evidence type="ECO:0000313" key="3">
    <source>
        <dbReference type="Proteomes" id="UP000024533"/>
    </source>
</evidence>
<feature type="domain" description="AB hydrolase-1" evidence="1">
    <location>
        <begin position="31"/>
        <end position="292"/>
    </location>
</feature>
<dbReference type="EMBL" id="AOKY01000180">
    <property type="protein sequence ID" value="KDB25786.1"/>
    <property type="molecule type" value="Genomic_DNA"/>
</dbReference>
<dbReference type="InterPro" id="IPR029058">
    <property type="entry name" value="AB_hydrolase_fold"/>
</dbReference>